<evidence type="ECO:0000256" key="2">
    <source>
        <dbReference type="PIRSR" id="PIRSR001359-2"/>
    </source>
</evidence>
<dbReference type="Pfam" id="PF01116">
    <property type="entry name" value="F_bP_aldolase"/>
    <property type="match status" value="1"/>
</dbReference>
<feature type="binding site" evidence="3">
    <location>
        <position position="183"/>
    </location>
    <ligand>
        <name>Zn(2+)</name>
        <dbReference type="ChEBI" id="CHEBI:29105"/>
        <label>1</label>
        <note>catalytic</note>
    </ligand>
</feature>
<dbReference type="NCBIfam" id="TIGR00167">
    <property type="entry name" value="cbbA"/>
    <property type="match status" value="1"/>
</dbReference>
<evidence type="ECO:0000313" key="5">
    <source>
        <dbReference type="Proteomes" id="UP000176299"/>
    </source>
</evidence>
<dbReference type="GO" id="GO:0005975">
    <property type="term" value="P:carbohydrate metabolic process"/>
    <property type="evidence" value="ECO:0007669"/>
    <property type="project" value="InterPro"/>
</dbReference>
<evidence type="ECO:0000256" key="3">
    <source>
        <dbReference type="PIRSR" id="PIRSR001359-3"/>
    </source>
</evidence>
<dbReference type="PANTHER" id="PTHR30304">
    <property type="entry name" value="D-TAGATOSE-1,6-BISPHOSPHATE ALDOLASE"/>
    <property type="match status" value="1"/>
</dbReference>
<comment type="caution">
    <text evidence="4">The sequence shown here is derived from an EMBL/GenBank/DDBJ whole genome shotgun (WGS) entry which is preliminary data.</text>
</comment>
<keyword evidence="3" id="KW-0479">Metal-binding</keyword>
<comment type="cofactor">
    <cofactor evidence="3">
        <name>Zn(2+)</name>
        <dbReference type="ChEBI" id="CHEBI:29105"/>
    </cofactor>
    <text evidence="3">Binds 2 Zn(2+) ions per subunit. One is catalytic and the other provides a structural contribution.</text>
</comment>
<evidence type="ECO:0008006" key="6">
    <source>
        <dbReference type="Google" id="ProtNLM"/>
    </source>
</evidence>
<sequence>MIMNAKEWLEKAKDEGFAIGAFNVDNLEIFKAVVAAAKNKKSPVIVEFSDSEAKYFGLANIVDLVQNARETEGVSLFLNLDHGPDKENVEAAIDAGFEMVHFDGAKKPYEENLRITKEIVPLAHEKGLTVEAEIDHIAGSSTVHKEQITIEEIKQGFTNPERAKKFVGETGIDIYAAFFGNVHGVFPIMPKVDLELLKKIREVLPNTFLSMHGGSGISDEQVRQAIQVGGVVKININTELRQAFRVSLEKALRENPDEYAVYKIMPAVISAIQSVVEHKIDIFGSGGKA</sequence>
<dbReference type="AlphaFoldDB" id="A0A1G1W508"/>
<dbReference type="InterPro" id="IPR013785">
    <property type="entry name" value="Aldolase_TIM"/>
</dbReference>
<dbReference type="PANTHER" id="PTHR30304:SF0">
    <property type="entry name" value="D-TAGATOSE-1,6-BISPHOSPHATE ALDOLASE SUBUNIT GATY-RELATED"/>
    <property type="match status" value="1"/>
</dbReference>
<feature type="active site" description="Proton donor" evidence="1">
    <location>
        <position position="81"/>
    </location>
</feature>
<dbReference type="EMBL" id="MHCN01000001">
    <property type="protein sequence ID" value="OGY22713.1"/>
    <property type="molecule type" value="Genomic_DNA"/>
</dbReference>
<keyword evidence="3" id="KW-0862">Zinc</keyword>
<dbReference type="STRING" id="1802591.A2113_02285"/>
<gene>
    <name evidence="4" type="ORF">A2113_02285</name>
</gene>
<dbReference type="Gene3D" id="3.20.20.70">
    <property type="entry name" value="Aldolase class I"/>
    <property type="match status" value="1"/>
</dbReference>
<organism evidence="4 5">
    <name type="scientific">Candidatus Woykebacteria bacterium GWA1_44_8</name>
    <dbReference type="NCBI Taxonomy" id="1802591"/>
    <lineage>
        <taxon>Bacteria</taxon>
        <taxon>Candidatus Woykeibacteriota</taxon>
    </lineage>
</organism>
<dbReference type="Proteomes" id="UP000176299">
    <property type="component" value="Unassembled WGS sequence"/>
</dbReference>
<evidence type="ECO:0000256" key="1">
    <source>
        <dbReference type="PIRSR" id="PIRSR001359-1"/>
    </source>
</evidence>
<feature type="binding site" evidence="2">
    <location>
        <position position="184"/>
    </location>
    <ligand>
        <name>dihydroxyacetone phosphate</name>
        <dbReference type="ChEBI" id="CHEBI:57642"/>
    </ligand>
</feature>
<dbReference type="InterPro" id="IPR000771">
    <property type="entry name" value="FBA_II"/>
</dbReference>
<dbReference type="InterPro" id="IPR050246">
    <property type="entry name" value="Class_II_FBP_aldolase"/>
</dbReference>
<accession>A0A1G1W508</accession>
<feature type="binding site" evidence="3">
    <location>
        <position position="82"/>
    </location>
    <ligand>
        <name>Zn(2+)</name>
        <dbReference type="ChEBI" id="CHEBI:29105"/>
        <label>1</label>
        <note>catalytic</note>
    </ligand>
</feature>
<protein>
    <recommendedName>
        <fullName evidence="6">Tagatose-bisphosphate aldolase</fullName>
    </recommendedName>
</protein>
<feature type="binding site" evidence="3">
    <location>
        <position position="103"/>
    </location>
    <ligand>
        <name>Zn(2+)</name>
        <dbReference type="ChEBI" id="CHEBI:29105"/>
        <label>2</label>
    </ligand>
</feature>
<dbReference type="PIRSF" id="PIRSF001359">
    <property type="entry name" value="F_bP_aldolase_II"/>
    <property type="match status" value="1"/>
</dbReference>
<name>A0A1G1W508_9BACT</name>
<dbReference type="GO" id="GO:0016832">
    <property type="term" value="F:aldehyde-lyase activity"/>
    <property type="evidence" value="ECO:0007669"/>
    <property type="project" value="InterPro"/>
</dbReference>
<feature type="binding site" evidence="3">
    <location>
        <position position="212"/>
    </location>
    <ligand>
        <name>Zn(2+)</name>
        <dbReference type="ChEBI" id="CHEBI:29105"/>
        <label>1</label>
        <note>catalytic</note>
    </ligand>
</feature>
<feature type="binding site" evidence="3">
    <location>
        <position position="133"/>
    </location>
    <ligand>
        <name>Zn(2+)</name>
        <dbReference type="ChEBI" id="CHEBI:29105"/>
        <label>2</label>
    </ligand>
</feature>
<reference evidence="4 5" key="1">
    <citation type="journal article" date="2016" name="Nat. Commun.">
        <title>Thousands of microbial genomes shed light on interconnected biogeochemical processes in an aquifer system.</title>
        <authorList>
            <person name="Anantharaman K."/>
            <person name="Brown C.T."/>
            <person name="Hug L.A."/>
            <person name="Sharon I."/>
            <person name="Castelle C.J."/>
            <person name="Probst A.J."/>
            <person name="Thomas B.C."/>
            <person name="Singh A."/>
            <person name="Wilkins M.J."/>
            <person name="Karaoz U."/>
            <person name="Brodie E.L."/>
            <person name="Williams K.H."/>
            <person name="Hubbard S.S."/>
            <person name="Banfield J.F."/>
        </authorList>
    </citation>
    <scope>NUCLEOTIDE SEQUENCE [LARGE SCALE GENOMIC DNA]</scope>
</reference>
<dbReference type="SUPFAM" id="SSF51569">
    <property type="entry name" value="Aldolase"/>
    <property type="match status" value="1"/>
</dbReference>
<dbReference type="CDD" id="cd00947">
    <property type="entry name" value="TBP_aldolase_IIB"/>
    <property type="match status" value="1"/>
</dbReference>
<evidence type="ECO:0000313" key="4">
    <source>
        <dbReference type="EMBL" id="OGY22713.1"/>
    </source>
</evidence>
<feature type="binding site" evidence="2">
    <location>
        <begin position="235"/>
        <end position="238"/>
    </location>
    <ligand>
        <name>dihydroxyacetone phosphate</name>
        <dbReference type="ChEBI" id="CHEBI:57642"/>
    </ligand>
</feature>
<dbReference type="GO" id="GO:0008270">
    <property type="term" value="F:zinc ion binding"/>
    <property type="evidence" value="ECO:0007669"/>
    <property type="project" value="InterPro"/>
</dbReference>
<proteinExistence type="predicted"/>
<feature type="binding site" evidence="2">
    <location>
        <begin position="213"/>
        <end position="215"/>
    </location>
    <ligand>
        <name>dihydroxyacetone phosphate</name>
        <dbReference type="ChEBI" id="CHEBI:57642"/>
    </ligand>
</feature>